<organism evidence="2 3">
    <name type="scientific">Flavobacterium humidisoli</name>
    <dbReference type="NCBI Taxonomy" id="2937442"/>
    <lineage>
        <taxon>Bacteria</taxon>
        <taxon>Pseudomonadati</taxon>
        <taxon>Bacteroidota</taxon>
        <taxon>Flavobacteriia</taxon>
        <taxon>Flavobacteriales</taxon>
        <taxon>Flavobacteriaceae</taxon>
        <taxon>Flavobacterium</taxon>
    </lineage>
</organism>
<evidence type="ECO:0000259" key="1">
    <source>
        <dbReference type="Pfam" id="PF10369"/>
    </source>
</evidence>
<dbReference type="PANTHER" id="PTHR30239">
    <property type="entry name" value="ACETOLACTATE SYNTHASE SMALL SUBUNIT"/>
    <property type="match status" value="1"/>
</dbReference>
<dbReference type="SUPFAM" id="SSF55021">
    <property type="entry name" value="ACT-like"/>
    <property type="match status" value="2"/>
</dbReference>
<proteinExistence type="predicted"/>
<dbReference type="RefSeq" id="WP_248727013.1">
    <property type="nucleotide sequence ID" value="NZ_CP096829.1"/>
</dbReference>
<dbReference type="EMBL" id="CP096829">
    <property type="protein sequence ID" value="UPZ14742.1"/>
    <property type="molecule type" value="Genomic_DNA"/>
</dbReference>
<name>A0ABY4LNS7_9FLAO</name>
<dbReference type="Proteomes" id="UP000829998">
    <property type="component" value="Chromosome"/>
</dbReference>
<dbReference type="Gene3D" id="3.30.70.1150">
    <property type="entry name" value="ACT-like. Chain A, domain 2"/>
    <property type="match status" value="1"/>
</dbReference>
<dbReference type="InterPro" id="IPR004789">
    <property type="entry name" value="Acetalactate_synth_ssu"/>
</dbReference>
<gene>
    <name evidence="2" type="ORF">M0M44_18490</name>
</gene>
<dbReference type="InterPro" id="IPR027271">
    <property type="entry name" value="Acetolactate_synth/TF_NikR_C"/>
</dbReference>
<dbReference type="InterPro" id="IPR045865">
    <property type="entry name" value="ACT-like_dom_sf"/>
</dbReference>
<accession>A0ABY4LNS7</accession>
<dbReference type="Gene3D" id="3.30.70.260">
    <property type="match status" value="1"/>
</dbReference>
<evidence type="ECO:0000313" key="3">
    <source>
        <dbReference type="Proteomes" id="UP000829998"/>
    </source>
</evidence>
<sequence>MKSEFTLTIYSEDQIRLITKLSSMFLRKQIQILSLNMSICEIENMYRHTIVVNETLDQVINLVAQIEKIIEVFICYYHLNEEIVFRQLVLFKIPTAVFVSNLNMEFMLRENDLKIADIQKEYTILEAVGTDDEIVGLTEKLYPLGLIEFVKSSRIALGKCKEGFCIEM</sequence>
<keyword evidence="3" id="KW-1185">Reference proteome</keyword>
<protein>
    <submittedName>
        <fullName evidence="2">Acetolactate synthase small subunit</fullName>
    </submittedName>
</protein>
<evidence type="ECO:0000313" key="2">
    <source>
        <dbReference type="EMBL" id="UPZ14742.1"/>
    </source>
</evidence>
<dbReference type="InterPro" id="IPR019455">
    <property type="entry name" value="Acetolactate_synth_ssu_C"/>
</dbReference>
<dbReference type="Pfam" id="PF10369">
    <property type="entry name" value="ALS_ss_C"/>
    <property type="match status" value="1"/>
</dbReference>
<reference evidence="2 3" key="1">
    <citation type="submission" date="2022-04" db="EMBL/GenBank/DDBJ databases">
        <authorList>
            <person name="Ra J.-S."/>
            <person name="Kim S.-B."/>
        </authorList>
    </citation>
    <scope>NUCLEOTIDE SEQUENCE [LARGE SCALE GENOMIC DNA]</scope>
    <source>
        <strain evidence="2 3">MMS21-Er5</strain>
    </source>
</reference>
<dbReference type="PANTHER" id="PTHR30239:SF0">
    <property type="entry name" value="ACETOLACTATE SYNTHASE SMALL SUBUNIT 1, CHLOROPLASTIC"/>
    <property type="match status" value="1"/>
</dbReference>
<feature type="domain" description="Acetolactate synthase small subunit C-terminal" evidence="1">
    <location>
        <begin position="86"/>
        <end position="159"/>
    </location>
</feature>